<proteinExistence type="predicted"/>
<dbReference type="InParanoid" id="L5L8H7"/>
<protein>
    <submittedName>
        <fullName evidence="1">Uncharacterized protein</fullName>
    </submittedName>
</protein>
<keyword evidence="2" id="KW-1185">Reference proteome</keyword>
<dbReference type="Proteomes" id="UP000010552">
    <property type="component" value="Unassembled WGS sequence"/>
</dbReference>
<name>L5L8H7_PTEAL</name>
<dbReference type="EMBL" id="KB030251">
    <property type="protein sequence ID" value="ELK19586.1"/>
    <property type="molecule type" value="Genomic_DNA"/>
</dbReference>
<gene>
    <name evidence="1" type="ORF">PAL_GLEAN10001815</name>
</gene>
<reference evidence="2" key="1">
    <citation type="journal article" date="2013" name="Science">
        <title>Comparative analysis of bat genomes provides insight into the evolution of flight and immunity.</title>
        <authorList>
            <person name="Zhang G."/>
            <person name="Cowled C."/>
            <person name="Shi Z."/>
            <person name="Huang Z."/>
            <person name="Bishop-Lilly K.A."/>
            <person name="Fang X."/>
            <person name="Wynne J.W."/>
            <person name="Xiong Z."/>
            <person name="Baker M.L."/>
            <person name="Zhao W."/>
            <person name="Tachedjian M."/>
            <person name="Zhu Y."/>
            <person name="Zhou P."/>
            <person name="Jiang X."/>
            <person name="Ng J."/>
            <person name="Yang L."/>
            <person name="Wu L."/>
            <person name="Xiao J."/>
            <person name="Feng Y."/>
            <person name="Chen Y."/>
            <person name="Sun X."/>
            <person name="Zhang Y."/>
            <person name="Marsh G.A."/>
            <person name="Crameri G."/>
            <person name="Broder C.C."/>
            <person name="Frey K.G."/>
            <person name="Wang L.F."/>
            <person name="Wang J."/>
        </authorList>
    </citation>
    <scope>NUCLEOTIDE SEQUENCE [LARGE SCALE GENOMIC DNA]</scope>
</reference>
<dbReference type="AlphaFoldDB" id="L5L8H7"/>
<sequence>MGLVMLTEGPGVTQVEALGGGKRPLCLRDSQPPSNQLEQELQVWWAKKSLAHVGPEATPHPVCPCPRHVCMCGDPAWDKWLK</sequence>
<evidence type="ECO:0000313" key="1">
    <source>
        <dbReference type="EMBL" id="ELK19586.1"/>
    </source>
</evidence>
<organism evidence="1 2">
    <name type="scientific">Pteropus alecto</name>
    <name type="common">Black flying fox</name>
    <dbReference type="NCBI Taxonomy" id="9402"/>
    <lineage>
        <taxon>Eukaryota</taxon>
        <taxon>Metazoa</taxon>
        <taxon>Chordata</taxon>
        <taxon>Craniata</taxon>
        <taxon>Vertebrata</taxon>
        <taxon>Euteleostomi</taxon>
        <taxon>Mammalia</taxon>
        <taxon>Eutheria</taxon>
        <taxon>Laurasiatheria</taxon>
        <taxon>Chiroptera</taxon>
        <taxon>Yinpterochiroptera</taxon>
        <taxon>Pteropodoidea</taxon>
        <taxon>Pteropodidae</taxon>
        <taxon>Pteropodinae</taxon>
        <taxon>Pteropus</taxon>
    </lineage>
</organism>
<evidence type="ECO:0000313" key="2">
    <source>
        <dbReference type="Proteomes" id="UP000010552"/>
    </source>
</evidence>
<accession>L5L8H7</accession>